<evidence type="ECO:0000259" key="1">
    <source>
        <dbReference type="Pfam" id="PF00188"/>
    </source>
</evidence>
<comment type="caution">
    <text evidence="2">The sequence shown here is derived from an EMBL/GenBank/DDBJ whole genome shotgun (WGS) entry which is preliminary data.</text>
</comment>
<dbReference type="PROSITE" id="PS51257">
    <property type="entry name" value="PROKAR_LIPOPROTEIN"/>
    <property type="match status" value="1"/>
</dbReference>
<reference evidence="2 3" key="1">
    <citation type="journal article" date="2014" name="Genome Announc.">
        <title>Draft Genome Sequence of Lutibaculum baratangense Strain AMV1T, Isolated from a Mud Volcano in Andamans, India.</title>
        <authorList>
            <person name="Singh A."/>
            <person name="Sreenivas A."/>
            <person name="Sathyanarayana Reddy G."/>
            <person name="Pinnaka A.K."/>
            <person name="Shivaji S."/>
        </authorList>
    </citation>
    <scope>NUCLEOTIDE SEQUENCE [LARGE SCALE GENOMIC DNA]</scope>
    <source>
        <strain evidence="2 3">AMV1</strain>
    </source>
</reference>
<dbReference type="InterPro" id="IPR035940">
    <property type="entry name" value="CAP_sf"/>
</dbReference>
<evidence type="ECO:0000313" key="3">
    <source>
        <dbReference type="Proteomes" id="UP000017819"/>
    </source>
</evidence>
<accession>V4QW32</accession>
<dbReference type="STRING" id="631454.N177_2867"/>
<protein>
    <recommendedName>
        <fullName evidence="1">SCP domain-containing protein</fullName>
    </recommendedName>
</protein>
<dbReference type="PANTHER" id="PTHR31157">
    <property type="entry name" value="SCP DOMAIN-CONTAINING PROTEIN"/>
    <property type="match status" value="1"/>
</dbReference>
<dbReference type="Pfam" id="PF00188">
    <property type="entry name" value="CAP"/>
    <property type="match status" value="2"/>
</dbReference>
<organism evidence="2 3">
    <name type="scientific">Lutibaculum baratangense AMV1</name>
    <dbReference type="NCBI Taxonomy" id="631454"/>
    <lineage>
        <taxon>Bacteria</taxon>
        <taxon>Pseudomonadati</taxon>
        <taxon>Pseudomonadota</taxon>
        <taxon>Alphaproteobacteria</taxon>
        <taxon>Hyphomicrobiales</taxon>
        <taxon>Tepidamorphaceae</taxon>
        <taxon>Lutibaculum</taxon>
    </lineage>
</organism>
<feature type="domain" description="SCP" evidence="1">
    <location>
        <begin position="52"/>
        <end position="172"/>
    </location>
</feature>
<dbReference type="Proteomes" id="UP000017819">
    <property type="component" value="Unassembled WGS sequence"/>
</dbReference>
<dbReference type="PATRIC" id="fig|631454.5.peg.2832"/>
<dbReference type="SUPFAM" id="SSF55797">
    <property type="entry name" value="PR-1-like"/>
    <property type="match status" value="2"/>
</dbReference>
<dbReference type="eggNOG" id="COG2340">
    <property type="taxonomic scope" value="Bacteria"/>
</dbReference>
<sequence length="324" mass="33913">MARTQRRLSEAGKAVAAGGLAVLLSGCISFASLPGSEAGRPDNLASLRAQALELVNADRSQHGLPPLRQDDVLNRIAQSHASDQLSRGYYGHVSPGGKGVQDRYLDAGGNKWRLVQENIATCRGCDVSADRVERFETGWMNSPGHRENILREGIDRFGFGIAGEDGRVHAVQTFSGPGSSNGGSETEASASEIQNAAVQAINEARRSAGVSPLQASDALRRGASAMLPEPGARRFEPGSMNALVGALSDETRARFSGFSTAIGICGGCGTKPTTADARDFVEQWLGTSRQREVLLAPGLTEVGVAVAADGEGKKIGLAAFGRAR</sequence>
<evidence type="ECO:0000313" key="2">
    <source>
        <dbReference type="EMBL" id="ESR23922.1"/>
    </source>
</evidence>
<feature type="domain" description="SCP" evidence="1">
    <location>
        <begin position="199"/>
        <end position="314"/>
    </location>
</feature>
<dbReference type="AlphaFoldDB" id="V4QW32"/>
<dbReference type="EMBL" id="AWXZ01000037">
    <property type="protein sequence ID" value="ESR23922.1"/>
    <property type="molecule type" value="Genomic_DNA"/>
</dbReference>
<keyword evidence="3" id="KW-1185">Reference proteome</keyword>
<name>V4QW32_9HYPH</name>
<proteinExistence type="predicted"/>
<gene>
    <name evidence="2" type="ORF">N177_2867</name>
</gene>
<dbReference type="PANTHER" id="PTHR31157:SF1">
    <property type="entry name" value="SCP DOMAIN-CONTAINING PROTEIN"/>
    <property type="match status" value="1"/>
</dbReference>
<dbReference type="CDD" id="cd05379">
    <property type="entry name" value="CAP_bacterial"/>
    <property type="match status" value="1"/>
</dbReference>
<dbReference type="InterPro" id="IPR014044">
    <property type="entry name" value="CAP_dom"/>
</dbReference>
<dbReference type="Gene3D" id="3.40.33.10">
    <property type="entry name" value="CAP"/>
    <property type="match status" value="2"/>
</dbReference>